<dbReference type="SUPFAM" id="SSF46458">
    <property type="entry name" value="Globin-like"/>
    <property type="match status" value="1"/>
</dbReference>
<evidence type="ECO:0000313" key="2">
    <source>
        <dbReference type="Proteomes" id="UP000216361"/>
    </source>
</evidence>
<dbReference type="OrthoDB" id="25954at2"/>
<sequence length="135" mass="15237">MLADPDLTEADLERLVTRFYAAVRADADLGPIFNDAIADWPHHLGKLSAFWSSVMLLSGRYHGRPMQAHLLHADRITPELFGRWLALWSDTTDALFPPAVAARLQEKARRIGDSLQMGLRFYADPTRKAPHHDHA</sequence>
<dbReference type="CDD" id="cd08916">
    <property type="entry name" value="TrHb3_P"/>
    <property type="match status" value="1"/>
</dbReference>
<keyword evidence="2" id="KW-1185">Reference proteome</keyword>
<accession>A0A255XIL5</accession>
<evidence type="ECO:0000313" key="1">
    <source>
        <dbReference type="EMBL" id="OYQ16816.1"/>
    </source>
</evidence>
<comment type="caution">
    <text evidence="1">The sequence shown here is derived from an EMBL/GenBank/DDBJ whole genome shotgun (WGS) entry which is preliminary data.</text>
</comment>
<proteinExistence type="predicted"/>
<dbReference type="InterPro" id="IPR009050">
    <property type="entry name" value="Globin-like_sf"/>
</dbReference>
<dbReference type="AlphaFoldDB" id="A0A255XIL5"/>
<dbReference type="GO" id="GO:0020037">
    <property type="term" value="F:heme binding"/>
    <property type="evidence" value="ECO:0007669"/>
    <property type="project" value="InterPro"/>
</dbReference>
<reference evidence="1 2" key="1">
    <citation type="submission" date="2017-07" db="EMBL/GenBank/DDBJ databases">
        <title>Elstera cyanobacteriorum sp. nov., a novel bacterium isolated from cyanobacterial aggregates in a eutrophic lake.</title>
        <authorList>
            <person name="Cai H."/>
        </authorList>
    </citation>
    <scope>NUCLEOTIDE SEQUENCE [LARGE SCALE GENOMIC DNA]</scope>
    <source>
        <strain evidence="1 2">TH019</strain>
    </source>
</reference>
<dbReference type="InterPro" id="IPR012292">
    <property type="entry name" value="Globin/Proto"/>
</dbReference>
<organism evidence="1 2">
    <name type="scientific">Elstera cyanobacteriorum</name>
    <dbReference type="NCBI Taxonomy" id="2022747"/>
    <lineage>
        <taxon>Bacteria</taxon>
        <taxon>Pseudomonadati</taxon>
        <taxon>Pseudomonadota</taxon>
        <taxon>Alphaproteobacteria</taxon>
        <taxon>Rhodospirillales</taxon>
        <taxon>Rhodospirillaceae</taxon>
        <taxon>Elstera</taxon>
    </lineage>
</organism>
<dbReference type="Gene3D" id="1.10.490.10">
    <property type="entry name" value="Globins"/>
    <property type="match status" value="1"/>
</dbReference>
<name>A0A255XIL5_9PROT</name>
<protein>
    <submittedName>
        <fullName evidence="1">Preprotein translocase subunit TatC</fullName>
    </submittedName>
</protein>
<dbReference type="EMBL" id="NOXS01000035">
    <property type="protein sequence ID" value="OYQ16816.1"/>
    <property type="molecule type" value="Genomic_DNA"/>
</dbReference>
<dbReference type="Proteomes" id="UP000216361">
    <property type="component" value="Unassembled WGS sequence"/>
</dbReference>
<dbReference type="GO" id="GO:0019825">
    <property type="term" value="F:oxygen binding"/>
    <property type="evidence" value="ECO:0007669"/>
    <property type="project" value="InterPro"/>
</dbReference>
<dbReference type="RefSeq" id="WP_094410454.1">
    <property type="nucleotide sequence ID" value="NZ_BMJZ01000003.1"/>
</dbReference>
<gene>
    <name evidence="1" type="ORF">CHR90_17735</name>
</gene>